<evidence type="ECO:0000256" key="7">
    <source>
        <dbReference type="SAM" id="MobiDB-lite"/>
    </source>
</evidence>
<evidence type="ECO:0000256" key="5">
    <source>
        <dbReference type="ARBA" id="ARBA00022737"/>
    </source>
</evidence>
<dbReference type="InterPro" id="IPR011889">
    <property type="entry name" value="Liste_lipo_26"/>
</dbReference>
<protein>
    <submittedName>
        <fullName evidence="10">Lipoprotein</fullName>
    </submittedName>
</protein>
<dbReference type="InterPro" id="IPR050836">
    <property type="entry name" value="SDS22/Internalin_LRR"/>
</dbReference>
<evidence type="ECO:0000256" key="3">
    <source>
        <dbReference type="ARBA" id="ARBA00022614"/>
    </source>
</evidence>
<dbReference type="SUPFAM" id="SSF52058">
    <property type="entry name" value="L domain-like"/>
    <property type="match status" value="1"/>
</dbReference>
<feature type="region of interest" description="Disordered" evidence="7">
    <location>
        <begin position="32"/>
        <end position="64"/>
    </location>
</feature>
<dbReference type="HOGENOM" id="CLU_007250_0_0_9"/>
<keyword evidence="5" id="KW-0677">Repeat</keyword>
<dbReference type="RefSeq" id="WP_052726803.1">
    <property type="nucleotide sequence ID" value="NZ_KQ034000.1"/>
</dbReference>
<dbReference type="Pfam" id="PF03382">
    <property type="entry name" value="DUF285"/>
    <property type="match status" value="2"/>
</dbReference>
<reference evidence="10 11" key="1">
    <citation type="submission" date="2015-01" db="EMBL/GenBank/DDBJ databases">
        <title>Comparative genomics of the lactic acid bacteria isolated from the honey bee gut.</title>
        <authorList>
            <person name="Ellegaard K.M."/>
            <person name="Tamarit D."/>
            <person name="Javelind E."/>
            <person name="Olofsson T."/>
            <person name="Andersson S.G."/>
            <person name="Vasquez A."/>
        </authorList>
    </citation>
    <scope>NUCLEOTIDE SEQUENCE [LARGE SCALE GENOMIC DNA]</scope>
    <source>
        <strain evidence="10 11">Hma11</strain>
    </source>
</reference>
<keyword evidence="10" id="KW-0449">Lipoprotein</keyword>
<keyword evidence="2" id="KW-0964">Secreted</keyword>
<keyword evidence="11" id="KW-1185">Reference proteome</keyword>
<dbReference type="InterPro" id="IPR032675">
    <property type="entry name" value="LRR_dom_sf"/>
</dbReference>
<evidence type="ECO:0000259" key="9">
    <source>
        <dbReference type="PROSITE" id="PS50847"/>
    </source>
</evidence>
<sequence length="765" mass="82828">MKKTNNLRGKTLFSSSAAILLGLISINPRLVKADSDPTSQTTPEERDTTDEIPAPSEDAINDDTNVSEPALAQDSVASQATETDIGKKRIDGTAAGLQVSYDLDTDELTILGGTYTNIDNYADRISNYTLSNSEGNSIKLKRAKQIIITGKINLDDSNNANFLFDGFSYASKIVGLEYLDLSQATSTAFMFRNCQNLLSLDISSFNTANVTNMGAMFANCSNLDYLDVSALNTAKVTNMDRMFASCSSLISLDLSNFDTANVESMYEIFLDCSSLISLNLSSFNTANVTTMEFMFSGCSALPTINLSSFNTANVTTMEYMFNGCTALTALDLSNFNTAKVTSMGGMFSGNESLVDLNISSFDTSSLYVLYEMFMNCKSLTELNLEHFHIPDIDESDFSLTFYGCTNLRKLNIKNIATGAPEYILMLAGLPNLNTLVLGEDTDLTTVYGGDIDDIDSIPPGYLDDVGLDTEGIWLNVGKGTTTHPEGTEQYTSEQLMKSRAITLDGKKRNFTKGETYVRMGLPITIHHVDESGKKIGENTIFPGNLGDPYSIIGDYVAGYTLKAGQSPITGIYDTDEDKEREFTFIYIKNPESPTPTKGEDVTVHYQDENGKAIAPSEVLNGNLNDGYVSAAKVIAGYTLKSRPKNATGFFSNTKQSIIYIYSKTVSLTEGETTANPAKPTSTDKEIGNIHQGNSQIANGANNNQAAAFTSDPSNNADNLNSANSSIDDQLPKTGSEKKSQLTTIALGSITLASALVLAWTKRKKS</sequence>
<keyword evidence="3" id="KW-0433">Leucine-rich repeat</keyword>
<organism evidence="10 11">
    <name type="scientific">Lactobacillus apis</name>
    <dbReference type="NCBI Taxonomy" id="303541"/>
    <lineage>
        <taxon>Bacteria</taxon>
        <taxon>Bacillati</taxon>
        <taxon>Bacillota</taxon>
        <taxon>Bacilli</taxon>
        <taxon>Lactobacillales</taxon>
        <taxon>Lactobacillaceae</taxon>
        <taxon>Lactobacillus</taxon>
    </lineage>
</organism>
<dbReference type="NCBIfam" id="TIGR01167">
    <property type="entry name" value="LPXTG_anchor"/>
    <property type="match status" value="1"/>
</dbReference>
<dbReference type="InterPro" id="IPR005046">
    <property type="entry name" value="DUF285"/>
</dbReference>
<dbReference type="Pfam" id="PF06458">
    <property type="entry name" value="MucBP"/>
    <property type="match status" value="2"/>
</dbReference>
<name>A0A0F4LN58_9LACO</name>
<dbReference type="InterPro" id="IPR009459">
    <property type="entry name" value="MucBP_dom"/>
</dbReference>
<evidence type="ECO:0000256" key="2">
    <source>
        <dbReference type="ARBA" id="ARBA00022525"/>
    </source>
</evidence>
<gene>
    <name evidence="10" type="ORF">JF72_13240</name>
</gene>
<dbReference type="Pfam" id="PF00746">
    <property type="entry name" value="Gram_pos_anchor"/>
    <property type="match status" value="1"/>
</dbReference>
<dbReference type="PATRIC" id="fig|303541.3.peg.1494"/>
<keyword evidence="4" id="KW-0732">Signal</keyword>
<dbReference type="Proteomes" id="UP000033682">
    <property type="component" value="Unassembled WGS sequence"/>
</dbReference>
<dbReference type="Gene3D" id="3.80.10.10">
    <property type="entry name" value="Ribonuclease Inhibitor"/>
    <property type="match status" value="2"/>
</dbReference>
<dbReference type="PANTHER" id="PTHR46652">
    <property type="entry name" value="LEUCINE-RICH REPEAT AND IQ DOMAIN-CONTAINING PROTEIN 1-RELATED"/>
    <property type="match status" value="1"/>
</dbReference>
<dbReference type="EMBL" id="JXLG01000010">
    <property type="protein sequence ID" value="KJY60015.1"/>
    <property type="molecule type" value="Genomic_DNA"/>
</dbReference>
<evidence type="ECO:0000313" key="10">
    <source>
        <dbReference type="EMBL" id="KJY60015.1"/>
    </source>
</evidence>
<dbReference type="InterPro" id="IPR019931">
    <property type="entry name" value="LPXTG_anchor"/>
</dbReference>
<proteinExistence type="predicted"/>
<feature type="compositionally biased region" description="Low complexity" evidence="7">
    <location>
        <begin position="691"/>
        <end position="728"/>
    </location>
</feature>
<keyword evidence="8" id="KW-1133">Transmembrane helix</keyword>
<keyword evidence="1" id="KW-0134">Cell wall</keyword>
<accession>A0A0F4LN58</accession>
<dbReference type="NCBIfam" id="TIGR02167">
    <property type="entry name" value="Liste_lipo_26"/>
    <property type="match status" value="8"/>
</dbReference>
<feature type="region of interest" description="Disordered" evidence="7">
    <location>
        <begin position="669"/>
        <end position="734"/>
    </location>
</feature>
<evidence type="ECO:0000256" key="4">
    <source>
        <dbReference type="ARBA" id="ARBA00022729"/>
    </source>
</evidence>
<evidence type="ECO:0000256" key="8">
    <source>
        <dbReference type="SAM" id="Phobius"/>
    </source>
</evidence>
<feature type="domain" description="Gram-positive cocci surface proteins LPxTG" evidence="9">
    <location>
        <begin position="730"/>
        <end position="765"/>
    </location>
</feature>
<comment type="caution">
    <text evidence="10">The sequence shown here is derived from an EMBL/GenBank/DDBJ whole genome shotgun (WGS) entry which is preliminary data.</text>
</comment>
<keyword evidence="8" id="KW-0812">Transmembrane</keyword>
<evidence type="ECO:0000256" key="1">
    <source>
        <dbReference type="ARBA" id="ARBA00022512"/>
    </source>
</evidence>
<dbReference type="AlphaFoldDB" id="A0A0F4LN58"/>
<dbReference type="PANTHER" id="PTHR46652:SF3">
    <property type="entry name" value="LEUCINE-RICH REPEAT-CONTAINING PROTEIN 9"/>
    <property type="match status" value="1"/>
</dbReference>
<dbReference type="PROSITE" id="PS50847">
    <property type="entry name" value="GRAM_POS_ANCHORING"/>
    <property type="match status" value="1"/>
</dbReference>
<evidence type="ECO:0000256" key="6">
    <source>
        <dbReference type="ARBA" id="ARBA00023088"/>
    </source>
</evidence>
<keyword evidence="6" id="KW-0572">Peptidoglycan-anchor</keyword>
<keyword evidence="8" id="KW-0472">Membrane</keyword>
<evidence type="ECO:0000313" key="11">
    <source>
        <dbReference type="Proteomes" id="UP000033682"/>
    </source>
</evidence>
<feature type="compositionally biased region" description="Polar residues" evidence="7">
    <location>
        <begin position="669"/>
        <end position="680"/>
    </location>
</feature>
<feature type="transmembrane region" description="Helical" evidence="8">
    <location>
        <begin position="741"/>
        <end position="760"/>
    </location>
</feature>
<dbReference type="Gene3D" id="3.10.20.320">
    <property type="entry name" value="Putative peptidoglycan bound protein (lpxtg motif)"/>
    <property type="match status" value="2"/>
</dbReference>